<gene>
    <name evidence="1" type="ORF">NPIL_46821</name>
</gene>
<reference evidence="1" key="1">
    <citation type="submission" date="2020-08" db="EMBL/GenBank/DDBJ databases">
        <title>Multicomponent nature underlies the extraordinary mechanical properties of spider dragline silk.</title>
        <authorList>
            <person name="Kono N."/>
            <person name="Nakamura H."/>
            <person name="Mori M."/>
            <person name="Yoshida Y."/>
            <person name="Ohtoshi R."/>
            <person name="Malay A.D."/>
            <person name="Moran D.A.P."/>
            <person name="Tomita M."/>
            <person name="Numata K."/>
            <person name="Arakawa K."/>
        </authorList>
    </citation>
    <scope>NUCLEOTIDE SEQUENCE</scope>
</reference>
<dbReference type="AlphaFoldDB" id="A0A8X6KH26"/>
<protein>
    <submittedName>
        <fullName evidence="1">Uncharacterized protein</fullName>
    </submittedName>
</protein>
<sequence length="94" mass="11082">MWKPTAFRDTMPRYRFKEVLRALELAFVEQKASLVSQKGLLCNNLVEEVIETSFREDHIAKRTTGKNICPPFSGIPNIFQLTVKSFFPYNRRWE</sequence>
<proteinExistence type="predicted"/>
<dbReference type="Proteomes" id="UP000887013">
    <property type="component" value="Unassembled WGS sequence"/>
</dbReference>
<comment type="caution">
    <text evidence="1">The sequence shown here is derived from an EMBL/GenBank/DDBJ whole genome shotgun (WGS) entry which is preliminary data.</text>
</comment>
<dbReference type="EMBL" id="BMAW01045225">
    <property type="protein sequence ID" value="GFS48622.1"/>
    <property type="molecule type" value="Genomic_DNA"/>
</dbReference>
<accession>A0A8X6KH26</accession>
<organism evidence="1 2">
    <name type="scientific">Nephila pilipes</name>
    <name type="common">Giant wood spider</name>
    <name type="synonym">Nephila maculata</name>
    <dbReference type="NCBI Taxonomy" id="299642"/>
    <lineage>
        <taxon>Eukaryota</taxon>
        <taxon>Metazoa</taxon>
        <taxon>Ecdysozoa</taxon>
        <taxon>Arthropoda</taxon>
        <taxon>Chelicerata</taxon>
        <taxon>Arachnida</taxon>
        <taxon>Araneae</taxon>
        <taxon>Araneomorphae</taxon>
        <taxon>Entelegynae</taxon>
        <taxon>Araneoidea</taxon>
        <taxon>Nephilidae</taxon>
        <taxon>Nephila</taxon>
    </lineage>
</organism>
<name>A0A8X6KH26_NEPPI</name>
<keyword evidence="2" id="KW-1185">Reference proteome</keyword>
<evidence type="ECO:0000313" key="1">
    <source>
        <dbReference type="EMBL" id="GFS48622.1"/>
    </source>
</evidence>
<evidence type="ECO:0000313" key="2">
    <source>
        <dbReference type="Proteomes" id="UP000887013"/>
    </source>
</evidence>